<dbReference type="Proteomes" id="UP001240171">
    <property type="component" value="Unassembled WGS sequence"/>
</dbReference>
<dbReference type="InterPro" id="IPR007445">
    <property type="entry name" value="PilO"/>
</dbReference>
<evidence type="ECO:0000256" key="2">
    <source>
        <dbReference type="SAM" id="MobiDB-lite"/>
    </source>
</evidence>
<feature type="compositionally biased region" description="Polar residues" evidence="2">
    <location>
        <begin position="111"/>
        <end position="129"/>
    </location>
</feature>
<sequence>MDKILKQRQVVFLGMAILFLILLVLYMFLLKPTLDAVAEQEVEIGSLEQQNETLRAKIAEFSTEDAGTGGSEAAKRAIPEGDDSKQLIVDLNQIGQRSSADLRDIQFTTVSSKEDTSGTAQSETNSQLPDGTGLIHMTGVLQGDYKQIHEWMNQLQKMPRFVSIEAFSFQQPYVQSASGSILTANVSFTAYYEGAAGSPDRSTP</sequence>
<proteinExistence type="predicted"/>
<organism evidence="4 5">
    <name type="scientific">Paenibacillus lacisoli</name>
    <dbReference type="NCBI Taxonomy" id="3064525"/>
    <lineage>
        <taxon>Bacteria</taxon>
        <taxon>Bacillati</taxon>
        <taxon>Bacillota</taxon>
        <taxon>Bacilli</taxon>
        <taxon>Bacillales</taxon>
        <taxon>Paenibacillaceae</taxon>
        <taxon>Paenibacillus</taxon>
    </lineage>
</organism>
<evidence type="ECO:0000313" key="4">
    <source>
        <dbReference type="EMBL" id="MDO7906598.1"/>
    </source>
</evidence>
<comment type="caution">
    <text evidence="4">The sequence shown here is derived from an EMBL/GenBank/DDBJ whole genome shotgun (WGS) entry which is preliminary data.</text>
</comment>
<name>A0ABT9CG70_9BACL</name>
<protein>
    <submittedName>
        <fullName evidence="4">Type 4a pilus biogenesis protein PilO</fullName>
    </submittedName>
</protein>
<evidence type="ECO:0000256" key="3">
    <source>
        <dbReference type="SAM" id="Phobius"/>
    </source>
</evidence>
<keyword evidence="3" id="KW-0472">Membrane</keyword>
<dbReference type="RefSeq" id="WP_305023777.1">
    <property type="nucleotide sequence ID" value="NZ_JAUQTB010000003.1"/>
</dbReference>
<evidence type="ECO:0000313" key="5">
    <source>
        <dbReference type="Proteomes" id="UP001240171"/>
    </source>
</evidence>
<reference evidence="4 5" key="1">
    <citation type="submission" date="2023-07" db="EMBL/GenBank/DDBJ databases">
        <title>Paenibacillus sp. JX-17 nov. isolated from soil.</title>
        <authorList>
            <person name="Wan Y."/>
            <person name="Liu B."/>
        </authorList>
    </citation>
    <scope>NUCLEOTIDE SEQUENCE [LARGE SCALE GENOMIC DNA]</scope>
    <source>
        <strain evidence="4 5">JX-17</strain>
    </source>
</reference>
<keyword evidence="3" id="KW-1133">Transmembrane helix</keyword>
<feature type="coiled-coil region" evidence="1">
    <location>
        <begin position="37"/>
        <end position="64"/>
    </location>
</feature>
<keyword evidence="3" id="KW-0812">Transmembrane</keyword>
<feature type="region of interest" description="Disordered" evidence="2">
    <location>
        <begin position="111"/>
        <end position="133"/>
    </location>
</feature>
<dbReference type="EMBL" id="JAUQTB010000003">
    <property type="protein sequence ID" value="MDO7906598.1"/>
    <property type="molecule type" value="Genomic_DNA"/>
</dbReference>
<feature type="transmembrane region" description="Helical" evidence="3">
    <location>
        <begin position="12"/>
        <end position="30"/>
    </location>
</feature>
<dbReference type="InterPro" id="IPR014717">
    <property type="entry name" value="Transl_elong_EF1B/ribsomal_bS6"/>
</dbReference>
<keyword evidence="1" id="KW-0175">Coiled coil</keyword>
<dbReference type="Gene3D" id="3.30.70.60">
    <property type="match status" value="1"/>
</dbReference>
<keyword evidence="5" id="KW-1185">Reference proteome</keyword>
<dbReference type="Pfam" id="PF04350">
    <property type="entry name" value="PilO"/>
    <property type="match status" value="1"/>
</dbReference>
<evidence type="ECO:0000256" key="1">
    <source>
        <dbReference type="SAM" id="Coils"/>
    </source>
</evidence>
<accession>A0ABT9CG70</accession>
<gene>
    <name evidence="4" type="primary">pilO</name>
    <name evidence="4" type="ORF">Q5741_09210</name>
</gene>